<evidence type="ECO:0000259" key="9">
    <source>
        <dbReference type="PROSITE" id="PS50071"/>
    </source>
</evidence>
<evidence type="ECO:0000256" key="5">
    <source>
        <dbReference type="ARBA" id="ARBA00023242"/>
    </source>
</evidence>
<dbReference type="Proteomes" id="UP000887566">
    <property type="component" value="Unplaced"/>
</dbReference>
<feature type="region of interest" description="Disordered" evidence="8">
    <location>
        <begin position="272"/>
        <end position="324"/>
    </location>
</feature>
<name>A0A914W5N0_9BILA</name>
<protein>
    <submittedName>
        <fullName evidence="11">Homeobox domain-containing protein</fullName>
    </submittedName>
</protein>
<dbReference type="PANTHER" id="PTHR45946:SF4">
    <property type="entry name" value="HOMEOBOX PROTEIN ROUGH-RELATED"/>
    <property type="match status" value="1"/>
</dbReference>
<keyword evidence="4 6" id="KW-0371">Homeobox</keyword>
<keyword evidence="3 6" id="KW-0238">DNA-binding</keyword>
<evidence type="ECO:0000256" key="2">
    <source>
        <dbReference type="ARBA" id="ARBA00022473"/>
    </source>
</evidence>
<evidence type="ECO:0000256" key="7">
    <source>
        <dbReference type="RuleBase" id="RU000682"/>
    </source>
</evidence>
<accession>A0A914W5N0</accession>
<dbReference type="SUPFAM" id="SSF46689">
    <property type="entry name" value="Homeodomain-like"/>
    <property type="match status" value="1"/>
</dbReference>
<feature type="DNA-binding region" description="Homeobox" evidence="6">
    <location>
        <begin position="219"/>
        <end position="278"/>
    </location>
</feature>
<dbReference type="CDD" id="cd00086">
    <property type="entry name" value="homeodomain"/>
    <property type="match status" value="1"/>
</dbReference>
<keyword evidence="2" id="KW-0217">Developmental protein</keyword>
<dbReference type="GO" id="GO:0000981">
    <property type="term" value="F:DNA-binding transcription factor activity, RNA polymerase II-specific"/>
    <property type="evidence" value="ECO:0007669"/>
    <property type="project" value="InterPro"/>
</dbReference>
<evidence type="ECO:0000256" key="1">
    <source>
        <dbReference type="ARBA" id="ARBA00004123"/>
    </source>
</evidence>
<evidence type="ECO:0000256" key="6">
    <source>
        <dbReference type="PROSITE-ProRule" id="PRU00108"/>
    </source>
</evidence>
<dbReference type="GO" id="GO:0000978">
    <property type="term" value="F:RNA polymerase II cis-regulatory region sequence-specific DNA binding"/>
    <property type="evidence" value="ECO:0007669"/>
    <property type="project" value="TreeGrafter"/>
</dbReference>
<dbReference type="InterPro" id="IPR017970">
    <property type="entry name" value="Homeobox_CS"/>
</dbReference>
<sequence length="324" mass="34719">MSCAAAGSGALFKAKFHPSGGDNYLPIQSSVDAHQSGRSCDRLPPSSAYSTTGGVVSCFDHGNGATVVHPNAAPLNNADCYSGVVQPFNGYSSYLHPTSASPAHAADAYANGYMFSGSQAQSLTARDSLQSNPVDNMATLFGNFGSVEPYGPASTSAFDHCASMWNGAAAAHSSNMAGMCYGAAPSSQTPTFKWMQIKRGAPKAVRPKPRPMLIPTDDPAANRTNFTNKQLTELEKEFHTQKYLTRAQRMEIALKLQLNETQVKIWFQNRRMKEKKKQKENEFITGPTQTGSDDSNTPSPPTSVESPPDLKTSRNATGLSLTPL</sequence>
<evidence type="ECO:0000313" key="11">
    <source>
        <dbReference type="WBParaSite" id="PSAMB.scaffold31size108074.g822.t1"/>
    </source>
</evidence>
<dbReference type="InterPro" id="IPR001356">
    <property type="entry name" value="HD"/>
</dbReference>
<feature type="region of interest" description="Disordered" evidence="8">
    <location>
        <begin position="200"/>
        <end position="223"/>
    </location>
</feature>
<keyword evidence="5 6" id="KW-0539">Nucleus</keyword>
<dbReference type="PANTHER" id="PTHR45946">
    <property type="entry name" value="HOMEOBOX PROTEIN ROUGH-RELATED"/>
    <property type="match status" value="1"/>
</dbReference>
<dbReference type="WBParaSite" id="PSAMB.scaffold31size108074.g822.t1">
    <property type="protein sequence ID" value="PSAMB.scaffold31size108074.g822.t1"/>
    <property type="gene ID" value="PSAMB.scaffold31size108074.g822"/>
</dbReference>
<dbReference type="AlphaFoldDB" id="A0A914W5N0"/>
<dbReference type="InterPro" id="IPR009057">
    <property type="entry name" value="Homeodomain-like_sf"/>
</dbReference>
<evidence type="ECO:0000256" key="8">
    <source>
        <dbReference type="SAM" id="MobiDB-lite"/>
    </source>
</evidence>
<evidence type="ECO:0000256" key="4">
    <source>
        <dbReference type="ARBA" id="ARBA00023155"/>
    </source>
</evidence>
<keyword evidence="10" id="KW-1185">Reference proteome</keyword>
<proteinExistence type="predicted"/>
<dbReference type="FunFam" id="1.10.10.60:FF:000113">
    <property type="entry name" value="homeobox protein Hox-B1"/>
    <property type="match status" value="1"/>
</dbReference>
<dbReference type="SMART" id="SM00389">
    <property type="entry name" value="HOX"/>
    <property type="match status" value="1"/>
</dbReference>
<feature type="compositionally biased region" description="Low complexity" evidence="8">
    <location>
        <begin position="292"/>
        <end position="307"/>
    </location>
</feature>
<dbReference type="InterPro" id="IPR046327">
    <property type="entry name" value="HXA1/B1/D1"/>
</dbReference>
<evidence type="ECO:0000313" key="10">
    <source>
        <dbReference type="Proteomes" id="UP000887566"/>
    </source>
</evidence>
<dbReference type="PROSITE" id="PS00027">
    <property type="entry name" value="HOMEOBOX_1"/>
    <property type="match status" value="1"/>
</dbReference>
<feature type="compositionally biased region" description="Polar residues" evidence="8">
    <location>
        <begin position="313"/>
        <end position="324"/>
    </location>
</feature>
<dbReference type="InterPro" id="IPR020479">
    <property type="entry name" value="HD_metazoa"/>
</dbReference>
<dbReference type="GO" id="GO:0005634">
    <property type="term" value="C:nucleus"/>
    <property type="evidence" value="ECO:0007669"/>
    <property type="project" value="UniProtKB-SubCell"/>
</dbReference>
<organism evidence="10 11">
    <name type="scientific">Plectus sambesii</name>
    <dbReference type="NCBI Taxonomy" id="2011161"/>
    <lineage>
        <taxon>Eukaryota</taxon>
        <taxon>Metazoa</taxon>
        <taxon>Ecdysozoa</taxon>
        <taxon>Nematoda</taxon>
        <taxon>Chromadorea</taxon>
        <taxon>Plectida</taxon>
        <taxon>Plectina</taxon>
        <taxon>Plectoidea</taxon>
        <taxon>Plectidae</taxon>
        <taxon>Plectus</taxon>
    </lineage>
</organism>
<dbReference type="Gene3D" id="1.10.10.60">
    <property type="entry name" value="Homeodomain-like"/>
    <property type="match status" value="1"/>
</dbReference>
<reference evidence="11" key="1">
    <citation type="submission" date="2022-11" db="UniProtKB">
        <authorList>
            <consortium name="WormBaseParasite"/>
        </authorList>
    </citation>
    <scope>IDENTIFICATION</scope>
</reference>
<evidence type="ECO:0000256" key="3">
    <source>
        <dbReference type="ARBA" id="ARBA00023125"/>
    </source>
</evidence>
<feature type="domain" description="Homeobox" evidence="9">
    <location>
        <begin position="217"/>
        <end position="277"/>
    </location>
</feature>
<dbReference type="Pfam" id="PF00046">
    <property type="entry name" value="Homeodomain"/>
    <property type="match status" value="1"/>
</dbReference>
<dbReference type="PROSITE" id="PS50071">
    <property type="entry name" value="HOMEOBOX_2"/>
    <property type="match status" value="1"/>
</dbReference>
<dbReference type="PRINTS" id="PR00024">
    <property type="entry name" value="HOMEOBOX"/>
</dbReference>
<comment type="subcellular location">
    <subcellularLocation>
        <location evidence="1 6 7">Nucleus</location>
    </subcellularLocation>
</comment>